<dbReference type="RefSeq" id="XP_019016148.1">
    <property type="nucleotide sequence ID" value="XM_019163395.1"/>
</dbReference>
<organism evidence="1 2">
    <name type="scientific">Pichia membranifaciens NRRL Y-2026</name>
    <dbReference type="NCBI Taxonomy" id="763406"/>
    <lineage>
        <taxon>Eukaryota</taxon>
        <taxon>Fungi</taxon>
        <taxon>Dikarya</taxon>
        <taxon>Ascomycota</taxon>
        <taxon>Saccharomycotina</taxon>
        <taxon>Pichiomycetes</taxon>
        <taxon>Pichiales</taxon>
        <taxon>Pichiaceae</taxon>
        <taxon>Pichia</taxon>
    </lineage>
</organism>
<protein>
    <submittedName>
        <fullName evidence="1">Uncharacterized protein</fullName>
    </submittedName>
</protein>
<dbReference type="AlphaFoldDB" id="A0A1E3NFW1"/>
<dbReference type="EMBL" id="KV454005">
    <property type="protein sequence ID" value="ODQ45035.1"/>
    <property type="molecule type" value="Genomic_DNA"/>
</dbReference>
<evidence type="ECO:0000313" key="1">
    <source>
        <dbReference type="EMBL" id="ODQ45035.1"/>
    </source>
</evidence>
<sequence length="124" mass="13317">MASLSLEYGPRGGDSTGQKRLQDIKQTRLLNRTAGYPVQVIIANAIMAAKTSPSFFSCRWSYAAGYAGSTLVKGKSSIAVLRQDLPPRVGPRRQVLSSIVDYSKLGISLAPSLPQPRPSNNISP</sequence>
<keyword evidence="2" id="KW-1185">Reference proteome</keyword>
<evidence type="ECO:0000313" key="2">
    <source>
        <dbReference type="Proteomes" id="UP000094455"/>
    </source>
</evidence>
<dbReference type="Proteomes" id="UP000094455">
    <property type="component" value="Unassembled WGS sequence"/>
</dbReference>
<name>A0A1E3NFW1_9ASCO</name>
<reference evidence="1 2" key="1">
    <citation type="journal article" date="2016" name="Proc. Natl. Acad. Sci. U.S.A.">
        <title>Comparative genomics of biotechnologically important yeasts.</title>
        <authorList>
            <person name="Riley R."/>
            <person name="Haridas S."/>
            <person name="Wolfe K.H."/>
            <person name="Lopes M.R."/>
            <person name="Hittinger C.T."/>
            <person name="Goeker M."/>
            <person name="Salamov A.A."/>
            <person name="Wisecaver J.H."/>
            <person name="Long T.M."/>
            <person name="Calvey C.H."/>
            <person name="Aerts A.L."/>
            <person name="Barry K.W."/>
            <person name="Choi C."/>
            <person name="Clum A."/>
            <person name="Coughlan A.Y."/>
            <person name="Deshpande S."/>
            <person name="Douglass A.P."/>
            <person name="Hanson S.J."/>
            <person name="Klenk H.-P."/>
            <person name="LaButti K.M."/>
            <person name="Lapidus A."/>
            <person name="Lindquist E.A."/>
            <person name="Lipzen A.M."/>
            <person name="Meier-Kolthoff J.P."/>
            <person name="Ohm R.A."/>
            <person name="Otillar R.P."/>
            <person name="Pangilinan J.L."/>
            <person name="Peng Y."/>
            <person name="Rokas A."/>
            <person name="Rosa C.A."/>
            <person name="Scheuner C."/>
            <person name="Sibirny A.A."/>
            <person name="Slot J.C."/>
            <person name="Stielow J.B."/>
            <person name="Sun H."/>
            <person name="Kurtzman C.P."/>
            <person name="Blackwell M."/>
            <person name="Grigoriev I.V."/>
            <person name="Jeffries T.W."/>
        </authorList>
    </citation>
    <scope>NUCLEOTIDE SEQUENCE [LARGE SCALE GENOMIC DNA]</scope>
    <source>
        <strain evidence="1 2">NRRL Y-2026</strain>
    </source>
</reference>
<accession>A0A1E3NFW1</accession>
<proteinExistence type="predicted"/>
<gene>
    <name evidence="1" type="ORF">PICMEDRAFT_59864</name>
</gene>
<dbReference type="GeneID" id="30180082"/>